<dbReference type="SUPFAM" id="SSF51395">
    <property type="entry name" value="FMN-linked oxidoreductases"/>
    <property type="match status" value="1"/>
</dbReference>
<dbReference type="AlphaFoldDB" id="A0A2U1JCH6"/>
<dbReference type="Pfam" id="PF01207">
    <property type="entry name" value="Dus"/>
    <property type="match status" value="1"/>
</dbReference>
<accession>A0A2U1JCH6</accession>
<keyword evidence="3" id="KW-1185">Reference proteome</keyword>
<gene>
    <name evidence="2" type="ORF">BB558_001041</name>
</gene>
<dbReference type="GO" id="GO:0005737">
    <property type="term" value="C:cytoplasm"/>
    <property type="evidence" value="ECO:0007669"/>
    <property type="project" value="TreeGrafter"/>
</dbReference>
<dbReference type="Gene3D" id="3.20.20.70">
    <property type="entry name" value="Aldolase class I"/>
    <property type="match status" value="1"/>
</dbReference>
<dbReference type="PANTHER" id="PTHR45936:SF1">
    <property type="entry name" value="TRNA-DIHYDROURIDINE(20) SYNTHASE [NAD(P)+]-LIKE"/>
    <property type="match status" value="1"/>
</dbReference>
<evidence type="ECO:0000259" key="1">
    <source>
        <dbReference type="Pfam" id="PF01207"/>
    </source>
</evidence>
<protein>
    <recommendedName>
        <fullName evidence="1">DUS-like FMN-binding domain-containing protein</fullName>
    </recommendedName>
</protein>
<dbReference type="EMBL" id="MBFU01000053">
    <property type="protein sequence ID" value="PWA02806.1"/>
    <property type="molecule type" value="Genomic_DNA"/>
</dbReference>
<reference evidence="2 3" key="1">
    <citation type="journal article" date="2018" name="MBio">
        <title>Comparative Genomics Reveals the Core Gene Toolbox for the Fungus-Insect Symbiosis.</title>
        <authorList>
            <person name="Wang Y."/>
            <person name="Stata M."/>
            <person name="Wang W."/>
            <person name="Stajich J.E."/>
            <person name="White M.M."/>
            <person name="Moncalvo J.M."/>
        </authorList>
    </citation>
    <scope>NUCLEOTIDE SEQUENCE [LARGE SCALE GENOMIC DNA]</scope>
    <source>
        <strain evidence="2 3">AUS-126-30</strain>
    </source>
</reference>
<dbReference type="PANTHER" id="PTHR45936">
    <property type="entry name" value="TRNA-DIHYDROURIDINE(20) SYNTHASE [NAD(P)+]-LIKE"/>
    <property type="match status" value="1"/>
</dbReference>
<dbReference type="Proteomes" id="UP000245591">
    <property type="component" value="Unassembled WGS sequence"/>
</dbReference>
<dbReference type="CDD" id="cd02801">
    <property type="entry name" value="DUS_like_FMN"/>
    <property type="match status" value="1"/>
</dbReference>
<proteinExistence type="predicted"/>
<evidence type="ECO:0000313" key="3">
    <source>
        <dbReference type="Proteomes" id="UP000245591"/>
    </source>
</evidence>
<feature type="domain" description="DUS-like FMN-binding" evidence="1">
    <location>
        <begin position="18"/>
        <end position="288"/>
    </location>
</feature>
<comment type="caution">
    <text evidence="2">The sequence shown here is derived from an EMBL/GenBank/DDBJ whole genome shotgun (WGS) entry which is preliminary data.</text>
</comment>
<dbReference type="InterPro" id="IPR013785">
    <property type="entry name" value="Aldolase_TIM"/>
</dbReference>
<dbReference type="GO" id="GO:0017150">
    <property type="term" value="F:tRNA dihydrouridine synthase activity"/>
    <property type="evidence" value="ECO:0007669"/>
    <property type="project" value="TreeGrafter"/>
</dbReference>
<name>A0A2U1JCH6_SMIAN</name>
<dbReference type="InterPro" id="IPR035587">
    <property type="entry name" value="DUS-like_FMN-bd"/>
</dbReference>
<organism evidence="2 3">
    <name type="scientific">Smittium angustum</name>
    <dbReference type="NCBI Taxonomy" id="133377"/>
    <lineage>
        <taxon>Eukaryota</taxon>
        <taxon>Fungi</taxon>
        <taxon>Fungi incertae sedis</taxon>
        <taxon>Zoopagomycota</taxon>
        <taxon>Kickxellomycotina</taxon>
        <taxon>Harpellomycetes</taxon>
        <taxon>Harpellales</taxon>
        <taxon>Legeriomycetaceae</taxon>
        <taxon>Smittium</taxon>
    </lineage>
</organism>
<sequence>MEIHKTSQMDRYRTGLFLAPMVRIGTLPMRILALEQGADLVWTPEIVDKSMVDCERVQEESGVVRYLRKGTEIFACHVSEKSKLIFQIGSADPEIALSAAKVVEQDVSGFDLNCGCPKKFSLQGGMGASLLYNPDLLCSILKNLVNNVSVPVTCKIRVLPSEEETIKLVKRLAETGISAITVHCRTRDMRYRTRAMWDRIIGIKAAVDPLPVVLNGDVFSYDIFLEAKEKTGITSAMVARGVYGKISVFSKNKTILSEYEMIKRYIVIAEYTKNLYPNSKYTLLQILSETKSEKYFLLQKAKTYGQLREIFDIAQEYVDDYLESNEFLKHTKLIPDFSNASNGQPHTTLKRVADKNKDKDFGNGLLEAINSSSDESPLKKEKL</sequence>
<evidence type="ECO:0000313" key="2">
    <source>
        <dbReference type="EMBL" id="PWA02806.1"/>
    </source>
</evidence>
<dbReference type="InterPro" id="IPR052582">
    <property type="entry name" value="tRNA-DUS-like"/>
</dbReference>